<name>A0A644V4M0_9ZZZZ</name>
<dbReference type="AlphaFoldDB" id="A0A644V4M0"/>
<organism evidence="1">
    <name type="scientific">bioreactor metagenome</name>
    <dbReference type="NCBI Taxonomy" id="1076179"/>
    <lineage>
        <taxon>unclassified sequences</taxon>
        <taxon>metagenomes</taxon>
        <taxon>ecological metagenomes</taxon>
    </lineage>
</organism>
<sequence>MKVLIYILLICYGGVVAPAFSRTYTPIRVEAKKWVKGDNNQPWQFFDTRIINNLQGFKNTGNDEVNKYGSTINKKIAGTGFYRVEKTGGRWWVIDPEGYCNIQTVINGFRQGTSQKNQKAFRQLYKSEEDWANKSAKAFEEYGLNGIGSWSNYPVVQSYNNKSQKHKLSYSVNLSMMASYGKKRGGTYQLPGNIGFPNQTIFVFDSEFPAFCDSLAKVQISGWKNDPDVFGYFSDNELPFGIKNLEGYLTLKNPKDPGRMAAEKWLKEKRLTVDKITDKERSEFAGLVAERYFRIVSEAIRKADPNHMYLGSRLHGSAKFVSEIMHAAGKYCDVVSVNYYGVWTPVKEHLDNWAAWSGKPFIITEFYTKAMDSGLANTTGAGYTVHTQRDRGYAYQDFCLALLESKNCVGWHYFKYQDNDPTAKGVDPSNIDSNKGIIDNDYRFYEDLMNSMQQLNRQVYSLIDYFDR</sequence>
<comment type="caution">
    <text evidence="1">The sequence shown here is derived from an EMBL/GenBank/DDBJ whole genome shotgun (WGS) entry which is preliminary data.</text>
</comment>
<evidence type="ECO:0000313" key="1">
    <source>
        <dbReference type="EMBL" id="MPL86296.1"/>
    </source>
</evidence>
<accession>A0A644V4M0</accession>
<dbReference type="EMBL" id="VSSQ01000219">
    <property type="protein sequence ID" value="MPL86296.1"/>
    <property type="molecule type" value="Genomic_DNA"/>
</dbReference>
<evidence type="ECO:0008006" key="2">
    <source>
        <dbReference type="Google" id="ProtNLM"/>
    </source>
</evidence>
<reference evidence="1" key="1">
    <citation type="submission" date="2019-08" db="EMBL/GenBank/DDBJ databases">
        <authorList>
            <person name="Kucharzyk K."/>
            <person name="Murdoch R.W."/>
            <person name="Higgins S."/>
            <person name="Loffler F."/>
        </authorList>
    </citation>
    <scope>NUCLEOTIDE SEQUENCE</scope>
</reference>
<dbReference type="Gene3D" id="3.20.20.80">
    <property type="entry name" value="Glycosidases"/>
    <property type="match status" value="2"/>
</dbReference>
<protein>
    <recommendedName>
        <fullName evidence="2">Agarase</fullName>
    </recommendedName>
</protein>
<dbReference type="SUPFAM" id="SSF51445">
    <property type="entry name" value="(Trans)glycosidases"/>
    <property type="match status" value="1"/>
</dbReference>
<proteinExistence type="predicted"/>
<gene>
    <name evidence="1" type="ORF">SDC9_32276</name>
</gene>
<dbReference type="InterPro" id="IPR017853">
    <property type="entry name" value="GH"/>
</dbReference>